<dbReference type="EMBL" id="BART01004254">
    <property type="protein sequence ID" value="GAG68599.1"/>
    <property type="molecule type" value="Genomic_DNA"/>
</dbReference>
<comment type="similarity">
    <text evidence="1">Belongs to the HyuE racemase family.</text>
</comment>
<comment type="caution">
    <text evidence="2">The sequence shown here is derived from an EMBL/GenBank/DDBJ whole genome shotgun (WGS) entry which is preliminary data.</text>
</comment>
<evidence type="ECO:0000313" key="2">
    <source>
        <dbReference type="EMBL" id="GAG68599.1"/>
    </source>
</evidence>
<accession>X0ZH05</accession>
<reference evidence="2" key="1">
    <citation type="journal article" date="2014" name="Front. Microbiol.">
        <title>High frequency of phylogenetically diverse reductive dehalogenase-homologous genes in deep subseafloor sedimentary metagenomes.</title>
        <authorList>
            <person name="Kawai M."/>
            <person name="Futagami T."/>
            <person name="Toyoda A."/>
            <person name="Takaki Y."/>
            <person name="Nishi S."/>
            <person name="Hori S."/>
            <person name="Arai W."/>
            <person name="Tsubouchi T."/>
            <person name="Morono Y."/>
            <person name="Uchiyama I."/>
            <person name="Ito T."/>
            <person name="Fujiyama A."/>
            <person name="Inagaki F."/>
            <person name="Takami H."/>
        </authorList>
    </citation>
    <scope>NUCLEOTIDE SEQUENCE</scope>
    <source>
        <strain evidence="2">Expedition CK06-06</strain>
    </source>
</reference>
<dbReference type="Gene3D" id="3.40.50.12500">
    <property type="match status" value="1"/>
</dbReference>
<evidence type="ECO:0000256" key="1">
    <source>
        <dbReference type="ARBA" id="ARBA00038414"/>
    </source>
</evidence>
<dbReference type="AlphaFoldDB" id="X0ZH05"/>
<dbReference type="InterPro" id="IPR052186">
    <property type="entry name" value="Hydantoin_racemase-like"/>
</dbReference>
<dbReference type="InterPro" id="IPR015942">
    <property type="entry name" value="Asp/Glu/hydantoin_racemase"/>
</dbReference>
<dbReference type="PANTHER" id="PTHR28047">
    <property type="entry name" value="PROTEIN DCG1"/>
    <property type="match status" value="1"/>
</dbReference>
<protein>
    <recommendedName>
        <fullName evidence="3">Hydrogenase expression protein HupH</fullName>
    </recommendedName>
</protein>
<dbReference type="Pfam" id="PF01177">
    <property type="entry name" value="Asp_Glu_race"/>
    <property type="match status" value="1"/>
</dbReference>
<evidence type="ECO:0008006" key="3">
    <source>
        <dbReference type="Google" id="ProtNLM"/>
    </source>
</evidence>
<dbReference type="InterPro" id="IPR053714">
    <property type="entry name" value="Iso_Racemase_Enz_sf"/>
</dbReference>
<name>X0ZH05_9ZZZZ</name>
<sequence length="240" mass="26565">MTKLVMLLPILKFEELERRTAQECESIAREGVQVQVVSLEEGPASIECEYDVVAAEPGILRAVKDAEKSGADACMISCFGDPGIDAAREVAGIPIIGAAETSMHLASMLGQRFSIITVLPQVKPRMWNRARIYGLACKIASIRDIQMPVLELDKNWKKIEQRLFEESKTAIERDGAQVITLGCTGMVGMAASLQRDLWEASYRVPVIDPVHAMIKYAEGLIDMKLSYSRITYPLPPAKKR</sequence>
<proteinExistence type="inferred from homology"/>
<dbReference type="PANTHER" id="PTHR28047:SF5">
    <property type="entry name" value="PROTEIN DCG1"/>
    <property type="match status" value="1"/>
</dbReference>
<gene>
    <name evidence="2" type="ORF">S01H4_10868</name>
</gene>
<organism evidence="2">
    <name type="scientific">marine sediment metagenome</name>
    <dbReference type="NCBI Taxonomy" id="412755"/>
    <lineage>
        <taxon>unclassified sequences</taxon>
        <taxon>metagenomes</taxon>
        <taxon>ecological metagenomes</taxon>
    </lineage>
</organism>
<dbReference type="GO" id="GO:0047661">
    <property type="term" value="F:amino-acid racemase activity"/>
    <property type="evidence" value="ECO:0007669"/>
    <property type="project" value="InterPro"/>
</dbReference>